<feature type="domain" description="C2H2-type" evidence="2">
    <location>
        <begin position="122"/>
        <end position="146"/>
    </location>
</feature>
<reference evidence="4 5" key="1">
    <citation type="submission" date="2022-01" db="EMBL/GenBank/DDBJ databases">
        <authorList>
            <person name="Xiong W."/>
            <person name="Schranz E."/>
        </authorList>
    </citation>
    <scope>NUCLEOTIDE SEQUENCE [LARGE SCALE GENOMIC DNA]</scope>
</reference>
<accession>A0AAU9MXE8</accession>
<dbReference type="GO" id="GO:0003676">
    <property type="term" value="F:nucleic acid binding"/>
    <property type="evidence" value="ECO:0007669"/>
    <property type="project" value="InterPro"/>
</dbReference>
<dbReference type="Proteomes" id="UP001157418">
    <property type="component" value="Unassembled WGS sequence"/>
</dbReference>
<evidence type="ECO:0000313" key="5">
    <source>
        <dbReference type="Proteomes" id="UP001157418"/>
    </source>
</evidence>
<evidence type="ECO:0000313" key="4">
    <source>
        <dbReference type="EMBL" id="CAH1426615.1"/>
    </source>
</evidence>
<comment type="caution">
    <text evidence="4">The sequence shown here is derived from an EMBL/GenBank/DDBJ whole genome shotgun (WGS) entry which is preliminary data.</text>
</comment>
<dbReference type="InterPro" id="IPR003604">
    <property type="entry name" value="Matrin/U1-like-C_Znf_C2H2"/>
</dbReference>
<sequence length="254" mass="28764">MEGPVDIRETIQRELEKEMIRVKIIAEEVERFHVLEAEVRRELMIGREMMAMKRRSGYPSSFMLRSQPGEVKEITTSLPKVAKPTLYGAEQKPPPATPPPPPPSPPPPPAGSTELTEKKMEWRCEICNVRATCERGLLEHFAGKKHKVKVATLSVQNSVKTQDLVIKKSSKWRCAICDVSTTCERGLHDHLAGKKHRAKAVVEGLKANKTFKIQVLVIKNSPECVPKEDNKKSPPPSREISKKKMEWKQVFKMV</sequence>
<feature type="region of interest" description="Disordered" evidence="1">
    <location>
        <begin position="86"/>
        <end position="114"/>
    </location>
</feature>
<dbReference type="SMART" id="SM00451">
    <property type="entry name" value="ZnF_U1"/>
    <property type="match status" value="2"/>
</dbReference>
<dbReference type="Gene3D" id="3.30.160.60">
    <property type="entry name" value="Classic Zinc Finger"/>
    <property type="match status" value="2"/>
</dbReference>
<protein>
    <recommendedName>
        <fullName evidence="6">U1-type domain-containing protein</fullName>
    </recommendedName>
</protein>
<dbReference type="InterPro" id="IPR036236">
    <property type="entry name" value="Znf_C2H2_sf"/>
</dbReference>
<feature type="region of interest" description="Disordered" evidence="1">
    <location>
        <begin position="224"/>
        <end position="244"/>
    </location>
</feature>
<name>A0AAU9MXE8_9ASTR</name>
<dbReference type="PANTHER" id="PTHR47487">
    <property type="entry name" value="OS06G0651300 PROTEIN-RELATED"/>
    <property type="match status" value="1"/>
</dbReference>
<feature type="compositionally biased region" description="Pro residues" evidence="1">
    <location>
        <begin position="92"/>
        <end position="110"/>
    </location>
</feature>
<dbReference type="EMBL" id="CAKMRJ010002223">
    <property type="protein sequence ID" value="CAH1426615.1"/>
    <property type="molecule type" value="Genomic_DNA"/>
</dbReference>
<proteinExistence type="predicted"/>
<evidence type="ECO:0000259" key="3">
    <source>
        <dbReference type="SMART" id="SM00451"/>
    </source>
</evidence>
<evidence type="ECO:0000256" key="1">
    <source>
        <dbReference type="SAM" id="MobiDB-lite"/>
    </source>
</evidence>
<feature type="domain" description="C2H2-type" evidence="2">
    <location>
        <begin position="172"/>
        <end position="196"/>
    </location>
</feature>
<dbReference type="GO" id="GO:0008270">
    <property type="term" value="F:zinc ion binding"/>
    <property type="evidence" value="ECO:0007669"/>
    <property type="project" value="InterPro"/>
</dbReference>
<evidence type="ECO:0000259" key="2">
    <source>
        <dbReference type="SMART" id="SM00355"/>
    </source>
</evidence>
<gene>
    <name evidence="4" type="ORF">LVIROSA_LOCUS13686</name>
</gene>
<evidence type="ECO:0008006" key="6">
    <source>
        <dbReference type="Google" id="ProtNLM"/>
    </source>
</evidence>
<dbReference type="PANTHER" id="PTHR47487:SF22">
    <property type="entry name" value="ZINC FINGER HOMEOBOX PROTEIN 4-LIKE ISOFORM X1"/>
    <property type="match status" value="1"/>
</dbReference>
<keyword evidence="5" id="KW-1185">Reference proteome</keyword>
<feature type="domain" description="U1-type" evidence="3">
    <location>
        <begin position="119"/>
        <end position="153"/>
    </location>
</feature>
<dbReference type="SUPFAM" id="SSF57667">
    <property type="entry name" value="beta-beta-alpha zinc fingers"/>
    <property type="match status" value="2"/>
</dbReference>
<feature type="domain" description="U1-type" evidence="3">
    <location>
        <begin position="169"/>
        <end position="203"/>
    </location>
</feature>
<organism evidence="4 5">
    <name type="scientific">Lactuca virosa</name>
    <dbReference type="NCBI Taxonomy" id="75947"/>
    <lineage>
        <taxon>Eukaryota</taxon>
        <taxon>Viridiplantae</taxon>
        <taxon>Streptophyta</taxon>
        <taxon>Embryophyta</taxon>
        <taxon>Tracheophyta</taxon>
        <taxon>Spermatophyta</taxon>
        <taxon>Magnoliopsida</taxon>
        <taxon>eudicotyledons</taxon>
        <taxon>Gunneridae</taxon>
        <taxon>Pentapetalae</taxon>
        <taxon>asterids</taxon>
        <taxon>campanulids</taxon>
        <taxon>Asterales</taxon>
        <taxon>Asteraceae</taxon>
        <taxon>Cichorioideae</taxon>
        <taxon>Cichorieae</taxon>
        <taxon>Lactucinae</taxon>
        <taxon>Lactuca</taxon>
    </lineage>
</organism>
<dbReference type="InterPro" id="IPR013087">
    <property type="entry name" value="Znf_C2H2_type"/>
</dbReference>
<dbReference type="AlphaFoldDB" id="A0AAU9MXE8"/>
<dbReference type="Pfam" id="PF12874">
    <property type="entry name" value="zf-met"/>
    <property type="match status" value="2"/>
</dbReference>
<dbReference type="SMART" id="SM00355">
    <property type="entry name" value="ZnF_C2H2"/>
    <property type="match status" value="2"/>
</dbReference>